<evidence type="ECO:0000256" key="1">
    <source>
        <dbReference type="SAM" id="MobiDB-lite"/>
    </source>
</evidence>
<sequence length="204" mass="21792">MTEFALALPLLCLLCLAGLEIANLSIAYLTVNSIAIKTADNAARVRTSIDETDINDIFFGAKLMGQKIDFARNGRIILSSIEPVMSSGSTPTVVNQYIRWQRCTGANAANSTHGAEGDGASGTAQASGYGLSGGPKITAARNTAVMLAEVVYAYQPLFSNRWFGPITIRTSQTVTVRERSDQAMKNEASLSNNQRMLCSNPHAA</sequence>
<evidence type="ECO:0000313" key="2">
    <source>
        <dbReference type="EMBL" id="RST32298.1"/>
    </source>
</evidence>
<dbReference type="Proteomes" id="UP000274661">
    <property type="component" value="Unassembled WGS sequence"/>
</dbReference>
<comment type="caution">
    <text evidence="2">The sequence shown here is derived from an EMBL/GenBank/DDBJ whole genome shotgun (WGS) entry which is preliminary data.</text>
</comment>
<feature type="compositionally biased region" description="Polar residues" evidence="1">
    <location>
        <begin position="188"/>
        <end position="197"/>
    </location>
</feature>
<reference evidence="2 3" key="1">
    <citation type="submission" date="2018-12" db="EMBL/GenBank/DDBJ databases">
        <title>Sphingomonas sp. HMF7854 Genome sequencing and assembly.</title>
        <authorList>
            <person name="Cha I."/>
            <person name="Kang H."/>
            <person name="Kim H."/>
            <person name="Kang J."/>
            <person name="Joh K."/>
        </authorList>
    </citation>
    <scope>NUCLEOTIDE SEQUENCE [LARGE SCALE GENOMIC DNA]</scope>
    <source>
        <strain evidence="2 3">HMF7854</strain>
    </source>
</reference>
<name>A0A429VE92_9SPHN</name>
<gene>
    <name evidence="2" type="ORF">HMF7854_13995</name>
</gene>
<organism evidence="2 3">
    <name type="scientific">Sphingomonas ginkgonis</name>
    <dbReference type="NCBI Taxonomy" id="2315330"/>
    <lineage>
        <taxon>Bacteria</taxon>
        <taxon>Pseudomonadati</taxon>
        <taxon>Pseudomonadota</taxon>
        <taxon>Alphaproteobacteria</taxon>
        <taxon>Sphingomonadales</taxon>
        <taxon>Sphingomonadaceae</taxon>
        <taxon>Sphingomonas</taxon>
    </lineage>
</organism>
<feature type="region of interest" description="Disordered" evidence="1">
    <location>
        <begin position="178"/>
        <end position="204"/>
    </location>
</feature>
<evidence type="ECO:0000313" key="3">
    <source>
        <dbReference type="Proteomes" id="UP000274661"/>
    </source>
</evidence>
<accession>A0A429VE92</accession>
<dbReference type="EMBL" id="RWJF01000001">
    <property type="protein sequence ID" value="RST32298.1"/>
    <property type="molecule type" value="Genomic_DNA"/>
</dbReference>
<proteinExistence type="predicted"/>
<dbReference type="AlphaFoldDB" id="A0A429VE92"/>
<dbReference type="OrthoDB" id="7432392at2"/>
<protein>
    <submittedName>
        <fullName evidence="2">Pilus assembly protein</fullName>
    </submittedName>
</protein>
<keyword evidence="3" id="KW-1185">Reference proteome</keyword>